<name>A0A223W093_9CAUD</name>
<evidence type="ECO:0000313" key="1">
    <source>
        <dbReference type="EMBL" id="ASV44739.1"/>
    </source>
</evidence>
<sequence>MKIVEGLAAGDLADLVLPVVSIDEFESKIDDDAVVVGFYVKHELAAKDLNRFIQKSAMAILDTEVSVAANENGYFMVFVEILRNTETENKILSIIADVTALTNIEDWQFTYYKHEKVFKLDKTILHVLLRTDPKPNAEEDLAESLKNFVSNSNVRTLSLNEGNVIIGDGRSTHRFKTTLYESFDEFSKHYQHVSNMNFRKDFDFMVENLQRIFGHDYAVYKAEEGYAVVSETGKTAHFVL</sequence>
<dbReference type="GeneID" id="40088308"/>
<reference evidence="1 2" key="1">
    <citation type="submission" date="2017-06" db="EMBL/GenBank/DDBJ databases">
        <authorList>
            <person name="Kim H.J."/>
            <person name="Triplett B.A."/>
        </authorList>
    </citation>
    <scope>NUCLEOTIDE SEQUENCE [LARGE SCALE GENOMIC DNA]</scope>
</reference>
<dbReference type="RefSeq" id="YP_009611970.1">
    <property type="nucleotide sequence ID" value="NC_042013.1"/>
</dbReference>
<dbReference type="Proteomes" id="UP000223025">
    <property type="component" value="Segment"/>
</dbReference>
<proteinExistence type="predicted"/>
<keyword evidence="2" id="KW-1185">Reference proteome</keyword>
<evidence type="ECO:0000313" key="2">
    <source>
        <dbReference type="Proteomes" id="UP000223025"/>
    </source>
</evidence>
<dbReference type="KEGG" id="vg:40088308"/>
<protein>
    <submittedName>
        <fullName evidence="1">Uncharacterized protein</fullName>
    </submittedName>
</protein>
<dbReference type="EMBL" id="MF403008">
    <property type="protein sequence ID" value="ASV44739.1"/>
    <property type="molecule type" value="Genomic_DNA"/>
</dbReference>
<organism evidence="1 2">
    <name type="scientific">Agrobacterium phage Atu_ph07</name>
    <dbReference type="NCBI Taxonomy" id="2024264"/>
    <lineage>
        <taxon>Viruses</taxon>
        <taxon>Duplodnaviria</taxon>
        <taxon>Heunggongvirae</taxon>
        <taxon>Uroviricota</taxon>
        <taxon>Caudoviricetes</taxon>
        <taxon>Polybotosvirus</taxon>
        <taxon>Polybotosvirus Atuph07</taxon>
    </lineage>
</organism>
<accession>A0A223W093</accession>